<keyword evidence="3" id="KW-1185">Reference proteome</keyword>
<reference evidence="2 3" key="1">
    <citation type="journal article" date="2011" name="Science">
        <title>The Selaginella genome identifies genetic changes associated with the evolution of vascular plants.</title>
        <authorList>
            <person name="Banks J.A."/>
            <person name="Nishiyama T."/>
            <person name="Hasebe M."/>
            <person name="Bowman J.L."/>
            <person name="Gribskov M."/>
            <person name="dePamphilis C."/>
            <person name="Albert V.A."/>
            <person name="Aono N."/>
            <person name="Aoyama T."/>
            <person name="Ambrose B.A."/>
            <person name="Ashton N.W."/>
            <person name="Axtell M.J."/>
            <person name="Barker E."/>
            <person name="Barker M.S."/>
            <person name="Bennetzen J.L."/>
            <person name="Bonawitz N.D."/>
            <person name="Chapple C."/>
            <person name="Cheng C."/>
            <person name="Correa L.G."/>
            <person name="Dacre M."/>
            <person name="DeBarry J."/>
            <person name="Dreyer I."/>
            <person name="Elias M."/>
            <person name="Engstrom E.M."/>
            <person name="Estelle M."/>
            <person name="Feng L."/>
            <person name="Finet C."/>
            <person name="Floyd S.K."/>
            <person name="Frommer W.B."/>
            <person name="Fujita T."/>
            <person name="Gramzow L."/>
            <person name="Gutensohn M."/>
            <person name="Harholt J."/>
            <person name="Hattori M."/>
            <person name="Heyl A."/>
            <person name="Hirai T."/>
            <person name="Hiwatashi Y."/>
            <person name="Ishikawa M."/>
            <person name="Iwata M."/>
            <person name="Karol K.G."/>
            <person name="Koehler B."/>
            <person name="Kolukisaoglu U."/>
            <person name="Kubo M."/>
            <person name="Kurata T."/>
            <person name="Lalonde S."/>
            <person name="Li K."/>
            <person name="Li Y."/>
            <person name="Litt A."/>
            <person name="Lyons E."/>
            <person name="Manning G."/>
            <person name="Maruyama T."/>
            <person name="Michael T.P."/>
            <person name="Mikami K."/>
            <person name="Miyazaki S."/>
            <person name="Morinaga S."/>
            <person name="Murata T."/>
            <person name="Mueller-Roeber B."/>
            <person name="Nelson D.R."/>
            <person name="Obara M."/>
            <person name="Oguri Y."/>
            <person name="Olmstead R.G."/>
            <person name="Onodera N."/>
            <person name="Petersen B.L."/>
            <person name="Pils B."/>
            <person name="Prigge M."/>
            <person name="Rensing S.A."/>
            <person name="Riano-Pachon D.M."/>
            <person name="Roberts A.W."/>
            <person name="Sato Y."/>
            <person name="Scheller H.V."/>
            <person name="Schulz B."/>
            <person name="Schulz C."/>
            <person name="Shakirov E.V."/>
            <person name="Shibagaki N."/>
            <person name="Shinohara N."/>
            <person name="Shippen D.E."/>
            <person name="Soerensen I."/>
            <person name="Sotooka R."/>
            <person name="Sugimoto N."/>
            <person name="Sugita M."/>
            <person name="Sumikawa N."/>
            <person name="Tanurdzic M."/>
            <person name="Theissen G."/>
            <person name="Ulvskov P."/>
            <person name="Wakazuki S."/>
            <person name="Weng J.K."/>
            <person name="Willats W.W."/>
            <person name="Wipf D."/>
            <person name="Wolf P.G."/>
            <person name="Yang L."/>
            <person name="Zimmer A.D."/>
            <person name="Zhu Q."/>
            <person name="Mitros T."/>
            <person name="Hellsten U."/>
            <person name="Loque D."/>
            <person name="Otillar R."/>
            <person name="Salamov A."/>
            <person name="Schmutz J."/>
            <person name="Shapiro H."/>
            <person name="Lindquist E."/>
            <person name="Lucas S."/>
            <person name="Rokhsar D."/>
            <person name="Grigoriev I.V."/>
        </authorList>
    </citation>
    <scope>NUCLEOTIDE SEQUENCE [LARGE SCALE GENOMIC DNA]</scope>
</reference>
<dbReference type="HOGENOM" id="CLU_669767_0_0_1"/>
<dbReference type="InParanoid" id="D8S4A0"/>
<evidence type="ECO:0000256" key="1">
    <source>
        <dbReference type="SAM" id="Coils"/>
    </source>
</evidence>
<dbReference type="Proteomes" id="UP000001514">
    <property type="component" value="Unassembled WGS sequence"/>
</dbReference>
<dbReference type="KEGG" id="smo:SELMODRAFT_417979"/>
<organism evidence="3">
    <name type="scientific">Selaginella moellendorffii</name>
    <name type="common">Spikemoss</name>
    <dbReference type="NCBI Taxonomy" id="88036"/>
    <lineage>
        <taxon>Eukaryota</taxon>
        <taxon>Viridiplantae</taxon>
        <taxon>Streptophyta</taxon>
        <taxon>Embryophyta</taxon>
        <taxon>Tracheophyta</taxon>
        <taxon>Lycopodiopsida</taxon>
        <taxon>Selaginellales</taxon>
        <taxon>Selaginellaceae</taxon>
        <taxon>Selaginella</taxon>
    </lineage>
</organism>
<dbReference type="Gene3D" id="1.20.5.340">
    <property type="match status" value="1"/>
</dbReference>
<dbReference type="Gramene" id="EFJ20903">
    <property type="protein sequence ID" value="EFJ20903"/>
    <property type="gene ID" value="SELMODRAFT_417979"/>
</dbReference>
<name>D8S4A0_SELML</name>
<dbReference type="EMBL" id="GL377601">
    <property type="protein sequence ID" value="EFJ20903.1"/>
    <property type="molecule type" value="Genomic_DNA"/>
</dbReference>
<evidence type="ECO:0000313" key="3">
    <source>
        <dbReference type="Proteomes" id="UP000001514"/>
    </source>
</evidence>
<sequence length="411" mass="45154">MGHKTKEKQKKKAAPPASPVSLTILYYELRKDWPVPQRLAESKMDDLCNDSGFVADVDEWLNALGLSEEVGVERNLHPHGRGGWAVRKFIEQGGFVAYCPNANSKDHTGLLYRQALRSQEYASAQAGMLLVEEAAAQAEERKKGNMKEEAAVEVAAQAAQAEDEKKGKMKEAAVEMAAESSGSNSVTTLITAFQDQITALNVKIAASDAKIAALEDENSVLREKITALQNENSVLREKITALQNKNSELRGQITSLNEQITALKREMPSMPPILLSLKAMYKRKLVESFRVKVAGMFPDAVWNGDVPDVGWWCGFIQDPTRIAVLSSASGIGFDVPTLARTGYDHRSIRGVAPHGITEEPEVYATFVCQYGGTALEQMKKIYQLVFERDAAEDAVEDVECCHCPVHCPAVE</sequence>
<dbReference type="AlphaFoldDB" id="D8S4A0"/>
<proteinExistence type="predicted"/>
<accession>D8S4A0</accession>
<evidence type="ECO:0000313" key="2">
    <source>
        <dbReference type="EMBL" id="EFJ20903.1"/>
    </source>
</evidence>
<feature type="coiled-coil region" evidence="1">
    <location>
        <begin position="197"/>
        <end position="266"/>
    </location>
</feature>
<protein>
    <submittedName>
        <fullName evidence="2">Uncharacterized protein</fullName>
    </submittedName>
</protein>
<keyword evidence="1" id="KW-0175">Coiled coil</keyword>
<gene>
    <name evidence="2" type="ORF">SELMODRAFT_417979</name>
</gene>